<keyword evidence="7" id="KW-0406">Ion transport</keyword>
<evidence type="ECO:0000256" key="3">
    <source>
        <dbReference type="ARBA" id="ARBA00022448"/>
    </source>
</evidence>
<evidence type="ECO:0000313" key="12">
    <source>
        <dbReference type="Proteomes" id="UP000054558"/>
    </source>
</evidence>
<dbReference type="Gene3D" id="2.60.15.10">
    <property type="entry name" value="F0F1 ATP synthase delta/epsilon subunit, N-terminal"/>
    <property type="match status" value="1"/>
</dbReference>
<dbReference type="CDD" id="cd12152">
    <property type="entry name" value="F1-ATPase_delta"/>
    <property type="match status" value="1"/>
</dbReference>
<dbReference type="GO" id="GO:0005743">
    <property type="term" value="C:mitochondrial inner membrane"/>
    <property type="evidence" value="ECO:0007669"/>
    <property type="project" value="UniProtKB-SubCell"/>
</dbReference>
<keyword evidence="3" id="KW-0813">Transport</keyword>
<evidence type="ECO:0000256" key="4">
    <source>
        <dbReference type="ARBA" id="ARBA00022781"/>
    </source>
</evidence>
<dbReference type="NCBIfam" id="TIGR01216">
    <property type="entry name" value="ATP_synt_epsi"/>
    <property type="match status" value="1"/>
</dbReference>
<dbReference type="OrthoDB" id="270171at2759"/>
<dbReference type="GO" id="GO:0045259">
    <property type="term" value="C:proton-transporting ATP synthase complex"/>
    <property type="evidence" value="ECO:0000318"/>
    <property type="project" value="GO_Central"/>
</dbReference>
<reference evidence="11 12" key="1">
    <citation type="journal article" date="2014" name="Nat. Commun.">
        <title>Klebsormidium flaccidum genome reveals primary factors for plant terrestrial adaptation.</title>
        <authorList>
            <person name="Hori K."/>
            <person name="Maruyama F."/>
            <person name="Fujisawa T."/>
            <person name="Togashi T."/>
            <person name="Yamamoto N."/>
            <person name="Seo M."/>
            <person name="Sato S."/>
            <person name="Yamada T."/>
            <person name="Mori H."/>
            <person name="Tajima N."/>
            <person name="Moriyama T."/>
            <person name="Ikeuchi M."/>
            <person name="Watanabe M."/>
            <person name="Wada H."/>
            <person name="Kobayashi K."/>
            <person name="Saito M."/>
            <person name="Masuda T."/>
            <person name="Sasaki-Sekimoto Y."/>
            <person name="Mashiguchi K."/>
            <person name="Awai K."/>
            <person name="Shimojima M."/>
            <person name="Masuda S."/>
            <person name="Iwai M."/>
            <person name="Nobusawa T."/>
            <person name="Narise T."/>
            <person name="Kondo S."/>
            <person name="Saito H."/>
            <person name="Sato R."/>
            <person name="Murakawa M."/>
            <person name="Ihara Y."/>
            <person name="Oshima-Yamada Y."/>
            <person name="Ohtaka K."/>
            <person name="Satoh M."/>
            <person name="Sonobe K."/>
            <person name="Ishii M."/>
            <person name="Ohtani R."/>
            <person name="Kanamori-Sato M."/>
            <person name="Honoki R."/>
            <person name="Miyazaki D."/>
            <person name="Mochizuki H."/>
            <person name="Umetsu J."/>
            <person name="Higashi K."/>
            <person name="Shibata D."/>
            <person name="Kamiya Y."/>
            <person name="Sato N."/>
            <person name="Nakamura Y."/>
            <person name="Tabata S."/>
            <person name="Ida S."/>
            <person name="Kurokawa K."/>
            <person name="Ohta H."/>
        </authorList>
    </citation>
    <scope>NUCLEOTIDE SEQUENCE [LARGE SCALE GENOMIC DNA]</scope>
    <source>
        <strain evidence="11 12">NIES-2285</strain>
    </source>
</reference>
<keyword evidence="5" id="KW-0999">Mitochondrion inner membrane</keyword>
<evidence type="ECO:0000256" key="8">
    <source>
        <dbReference type="ARBA" id="ARBA00023128"/>
    </source>
</evidence>
<dbReference type="Pfam" id="PF02823">
    <property type="entry name" value="ATP-synt_DE_N"/>
    <property type="match status" value="1"/>
</dbReference>
<organism evidence="11 12">
    <name type="scientific">Klebsormidium nitens</name>
    <name type="common">Green alga</name>
    <name type="synonym">Ulothrix nitens</name>
    <dbReference type="NCBI Taxonomy" id="105231"/>
    <lineage>
        <taxon>Eukaryota</taxon>
        <taxon>Viridiplantae</taxon>
        <taxon>Streptophyta</taxon>
        <taxon>Klebsormidiophyceae</taxon>
        <taxon>Klebsormidiales</taxon>
        <taxon>Klebsormidiaceae</taxon>
        <taxon>Klebsormidium</taxon>
    </lineage>
</organism>
<dbReference type="PANTHER" id="PTHR13822:SF7">
    <property type="entry name" value="ATP SYNTHASE SUBUNIT DELTA, MITOCHONDRIAL"/>
    <property type="match status" value="1"/>
</dbReference>
<evidence type="ECO:0000256" key="2">
    <source>
        <dbReference type="ARBA" id="ARBA00005712"/>
    </source>
</evidence>
<sequence>MLRHSVRSFVRAGRSLRLRYADAGEGGAPALVSKEELKKEWKKVAPNLDLPKFPGDLLPARQEVPSSIPEKVTLNFLLPHDSLFEKEEVDQVILPATTGQMGVLPGHVPTVAQLRPGLLEISKDSEITKFFVSSGFAFIHANSVTDVIAVEAVPLDRLDPEEVKKGLNEYVAKLAAAESDEDKAEAQIGLEVHSAMSGALGV</sequence>
<dbReference type="Proteomes" id="UP000054558">
    <property type="component" value="Unassembled WGS sequence"/>
</dbReference>
<feature type="domain" description="ATP synthase F1 complex delta/epsilon subunit N-terminal" evidence="10">
    <location>
        <begin position="73"/>
        <end position="145"/>
    </location>
</feature>
<dbReference type="OMA" id="PHQTIYR"/>
<proteinExistence type="inferred from homology"/>
<dbReference type="Gene3D" id="1.20.5.440">
    <property type="entry name" value="ATP synthase delta/epsilon subunit, C-terminal domain"/>
    <property type="match status" value="1"/>
</dbReference>
<evidence type="ECO:0000256" key="7">
    <source>
        <dbReference type="ARBA" id="ARBA00023065"/>
    </source>
</evidence>
<gene>
    <name evidence="11" type="ORF">KFL_005320060</name>
</gene>
<keyword evidence="6" id="KW-0809">Transit peptide</keyword>
<dbReference type="InterPro" id="IPR020546">
    <property type="entry name" value="ATP_synth_F1_dsu/esu_N"/>
</dbReference>
<dbReference type="PANTHER" id="PTHR13822">
    <property type="entry name" value="ATP SYNTHASE DELTA/EPSILON CHAIN"/>
    <property type="match status" value="1"/>
</dbReference>
<evidence type="ECO:0000259" key="10">
    <source>
        <dbReference type="Pfam" id="PF02823"/>
    </source>
</evidence>
<dbReference type="SUPFAM" id="SSF51344">
    <property type="entry name" value="Epsilon subunit of F1F0-ATP synthase N-terminal domain"/>
    <property type="match status" value="1"/>
</dbReference>
<name>A0A1Y1IF62_KLENI</name>
<keyword evidence="9" id="KW-0472">Membrane</keyword>
<dbReference type="STRING" id="105231.A0A1Y1IF62"/>
<keyword evidence="4" id="KW-0375">Hydrogen ion transport</keyword>
<comment type="subcellular location">
    <subcellularLocation>
        <location evidence="1">Mitochondrion inner membrane</location>
    </subcellularLocation>
</comment>
<dbReference type="AlphaFoldDB" id="A0A1Y1IF62"/>
<comment type="similarity">
    <text evidence="2">Belongs to the ATPase epsilon chain family.</text>
</comment>
<evidence type="ECO:0000256" key="5">
    <source>
        <dbReference type="ARBA" id="ARBA00022792"/>
    </source>
</evidence>
<keyword evidence="12" id="KW-1185">Reference proteome</keyword>
<evidence type="ECO:0000313" key="11">
    <source>
        <dbReference type="EMBL" id="GAQ89524.1"/>
    </source>
</evidence>
<keyword evidence="8" id="KW-0496">Mitochondrion</keyword>
<dbReference type="GO" id="GO:0046933">
    <property type="term" value="F:proton-transporting ATP synthase activity, rotational mechanism"/>
    <property type="evidence" value="ECO:0007669"/>
    <property type="project" value="InterPro"/>
</dbReference>
<evidence type="ECO:0000256" key="9">
    <source>
        <dbReference type="ARBA" id="ARBA00023136"/>
    </source>
</evidence>
<protein>
    <submittedName>
        <fullName evidence="11">Mitochondrial F1F0-ATP synthase subunit delta/ATP16</fullName>
    </submittedName>
</protein>
<accession>A0A1Y1IF62</accession>
<dbReference type="GO" id="GO:0015986">
    <property type="term" value="P:proton motive force-driven ATP synthesis"/>
    <property type="evidence" value="ECO:0000318"/>
    <property type="project" value="GO_Central"/>
</dbReference>
<dbReference type="InterPro" id="IPR036771">
    <property type="entry name" value="ATPsynth_dsu/esu_N"/>
</dbReference>
<dbReference type="InterPro" id="IPR001469">
    <property type="entry name" value="ATP_synth_F1_dsu/esu"/>
</dbReference>
<dbReference type="EMBL" id="DF237481">
    <property type="protein sequence ID" value="GAQ89524.1"/>
    <property type="molecule type" value="Genomic_DNA"/>
</dbReference>
<dbReference type="HAMAP" id="MF_00530">
    <property type="entry name" value="ATP_synth_epsil_bac"/>
    <property type="match status" value="1"/>
</dbReference>
<evidence type="ECO:0000256" key="6">
    <source>
        <dbReference type="ARBA" id="ARBA00022946"/>
    </source>
</evidence>
<evidence type="ECO:0000256" key="1">
    <source>
        <dbReference type="ARBA" id="ARBA00004273"/>
    </source>
</evidence>